<dbReference type="GO" id="GO:0099621">
    <property type="term" value="F:undecaprenyl-phosphate 4-deoxy-4-formamido-L-arabinose transferase activity"/>
    <property type="evidence" value="ECO:0007669"/>
    <property type="project" value="TreeGrafter"/>
</dbReference>
<feature type="transmembrane region" description="Helical" evidence="8">
    <location>
        <begin position="238"/>
        <end position="260"/>
    </location>
</feature>
<evidence type="ECO:0000256" key="6">
    <source>
        <dbReference type="ARBA" id="ARBA00022989"/>
    </source>
</evidence>
<dbReference type="InterPro" id="IPR050256">
    <property type="entry name" value="Glycosyltransferase_2"/>
</dbReference>
<dbReference type="GO" id="GO:0009103">
    <property type="term" value="P:lipopolysaccharide biosynthetic process"/>
    <property type="evidence" value="ECO:0007669"/>
    <property type="project" value="UniProtKB-KW"/>
</dbReference>
<sequence length="330" mass="36994">MKDRTVDVSVVIPVYNEETNVSLIIPELKDALHGLGKNYEIIFVNDGSSDKTEEILESAAEQHKDIRLITLRRNFGQTAAMSAGFDAAVGDVIIPMDGDLQNDPADIPKLLQKIDEGYDVVSGWRVNRKDKYWTRRLPSNLANKLISLTTNVHLHDYGCTLKAYKRIVLQSIELYGEMHRFIPALASVIGVKVAEVPVNHRARTHGNSKYGISRTLRVVLDLMTVKFLLSYSTRPIQIFGLSGIISMLFSIFMGLGVIYWRIRYDMVIANNSFFLLAVLFFLIGGQFIAMGLLGEVIVRTYHEAQGKPTYVISRTRNLSQGPFPDDAGDL</sequence>
<evidence type="ECO:0000256" key="8">
    <source>
        <dbReference type="SAM" id="Phobius"/>
    </source>
</evidence>
<evidence type="ECO:0000256" key="4">
    <source>
        <dbReference type="ARBA" id="ARBA00022692"/>
    </source>
</evidence>
<evidence type="ECO:0000256" key="5">
    <source>
        <dbReference type="ARBA" id="ARBA00022985"/>
    </source>
</evidence>
<dbReference type="Pfam" id="PF00535">
    <property type="entry name" value="Glycos_transf_2"/>
    <property type="match status" value="1"/>
</dbReference>
<evidence type="ECO:0000256" key="1">
    <source>
        <dbReference type="ARBA" id="ARBA00022475"/>
    </source>
</evidence>
<dbReference type="CDD" id="cd04187">
    <property type="entry name" value="DPM1_like_bac"/>
    <property type="match status" value="1"/>
</dbReference>
<evidence type="ECO:0000256" key="2">
    <source>
        <dbReference type="ARBA" id="ARBA00022676"/>
    </source>
</evidence>
<reference evidence="10 11" key="1">
    <citation type="submission" date="2017-10" db="EMBL/GenBank/DDBJ databases">
        <title>Novel microbial diversity and functional potential in the marine mammal oral microbiome.</title>
        <authorList>
            <person name="Dudek N.K."/>
            <person name="Sun C.L."/>
            <person name="Burstein D."/>
            <person name="Kantor R.S."/>
            <person name="Aliaga Goltsman D.S."/>
            <person name="Bik E.M."/>
            <person name="Thomas B.C."/>
            <person name="Banfield J.F."/>
            <person name="Relman D.A."/>
        </authorList>
    </citation>
    <scope>NUCLEOTIDE SEQUENCE [LARGE SCALE GENOMIC DNA]</scope>
    <source>
        <strain evidence="10">DOLZORAL124_49_17</strain>
    </source>
</reference>
<evidence type="ECO:0000256" key="3">
    <source>
        <dbReference type="ARBA" id="ARBA00022679"/>
    </source>
</evidence>
<evidence type="ECO:0000259" key="9">
    <source>
        <dbReference type="Pfam" id="PF00535"/>
    </source>
</evidence>
<evidence type="ECO:0000313" key="10">
    <source>
        <dbReference type="EMBL" id="PID57437.1"/>
    </source>
</evidence>
<accession>A0A2G6E667</accession>
<dbReference type="EMBL" id="PDPS01000027">
    <property type="protein sequence ID" value="PID57437.1"/>
    <property type="molecule type" value="Genomic_DNA"/>
</dbReference>
<keyword evidence="3 10" id="KW-0808">Transferase</keyword>
<name>A0A2G6E667_9BACT</name>
<keyword evidence="6 8" id="KW-1133">Transmembrane helix</keyword>
<dbReference type="PANTHER" id="PTHR48090">
    <property type="entry name" value="UNDECAPRENYL-PHOSPHATE 4-DEOXY-4-FORMAMIDO-L-ARABINOSE TRANSFERASE-RELATED"/>
    <property type="match status" value="1"/>
</dbReference>
<dbReference type="PANTHER" id="PTHR48090:SF3">
    <property type="entry name" value="UNDECAPRENYL-PHOSPHATE 4-DEOXY-4-FORMAMIDO-L-ARABINOSE TRANSFERASE"/>
    <property type="match status" value="1"/>
</dbReference>
<keyword evidence="7 8" id="KW-0472">Membrane</keyword>
<keyword evidence="5" id="KW-0448">Lipopolysaccharide biosynthesis</keyword>
<dbReference type="SUPFAM" id="SSF53448">
    <property type="entry name" value="Nucleotide-diphospho-sugar transferases"/>
    <property type="match status" value="1"/>
</dbReference>
<proteinExistence type="predicted"/>
<keyword evidence="4 8" id="KW-0812">Transmembrane</keyword>
<dbReference type="InterPro" id="IPR001173">
    <property type="entry name" value="Glyco_trans_2-like"/>
</dbReference>
<keyword evidence="1" id="KW-1003">Cell membrane</keyword>
<protein>
    <submittedName>
        <fullName evidence="10">Glycosyltransferase</fullName>
    </submittedName>
</protein>
<dbReference type="InterPro" id="IPR029044">
    <property type="entry name" value="Nucleotide-diphossugar_trans"/>
</dbReference>
<feature type="transmembrane region" description="Helical" evidence="8">
    <location>
        <begin position="272"/>
        <end position="293"/>
    </location>
</feature>
<evidence type="ECO:0000256" key="7">
    <source>
        <dbReference type="ARBA" id="ARBA00023136"/>
    </source>
</evidence>
<organism evidence="10 11">
    <name type="scientific">candidate division KSB3 bacterium</name>
    <dbReference type="NCBI Taxonomy" id="2044937"/>
    <lineage>
        <taxon>Bacteria</taxon>
        <taxon>candidate division KSB3</taxon>
    </lineage>
</organism>
<dbReference type="GO" id="GO:0005886">
    <property type="term" value="C:plasma membrane"/>
    <property type="evidence" value="ECO:0007669"/>
    <property type="project" value="TreeGrafter"/>
</dbReference>
<feature type="domain" description="Glycosyltransferase 2-like" evidence="9">
    <location>
        <begin position="9"/>
        <end position="170"/>
    </location>
</feature>
<keyword evidence="2" id="KW-0328">Glycosyltransferase</keyword>
<dbReference type="Gene3D" id="3.90.550.10">
    <property type="entry name" value="Spore Coat Polysaccharide Biosynthesis Protein SpsA, Chain A"/>
    <property type="match status" value="1"/>
</dbReference>
<comment type="caution">
    <text evidence="10">The sequence shown here is derived from an EMBL/GenBank/DDBJ whole genome shotgun (WGS) entry which is preliminary data.</text>
</comment>
<dbReference type="AlphaFoldDB" id="A0A2G6E667"/>
<dbReference type="Proteomes" id="UP000229740">
    <property type="component" value="Unassembled WGS sequence"/>
</dbReference>
<evidence type="ECO:0000313" key="11">
    <source>
        <dbReference type="Proteomes" id="UP000229740"/>
    </source>
</evidence>
<gene>
    <name evidence="10" type="ORF">CSB45_07645</name>
</gene>